<feature type="transmembrane region" description="Helical" evidence="5">
    <location>
        <begin position="135"/>
        <end position="155"/>
    </location>
</feature>
<dbReference type="Gene3D" id="1.10.357.140">
    <property type="entry name" value="UbiA prenyltransferase"/>
    <property type="match status" value="1"/>
</dbReference>
<reference evidence="6 7" key="1">
    <citation type="journal article" date="2016" name="Nat. Commun.">
        <title>Thousands of microbial genomes shed light on interconnected biogeochemical processes in an aquifer system.</title>
        <authorList>
            <person name="Anantharaman K."/>
            <person name="Brown C.T."/>
            <person name="Hug L.A."/>
            <person name="Sharon I."/>
            <person name="Castelle C.J."/>
            <person name="Probst A.J."/>
            <person name="Thomas B.C."/>
            <person name="Singh A."/>
            <person name="Wilkins M.J."/>
            <person name="Karaoz U."/>
            <person name="Brodie E.L."/>
            <person name="Williams K.H."/>
            <person name="Hubbard S.S."/>
            <person name="Banfield J.F."/>
        </authorList>
    </citation>
    <scope>NUCLEOTIDE SEQUENCE [LARGE SCALE GENOMIC DNA]</scope>
</reference>
<evidence type="ECO:0000313" key="6">
    <source>
        <dbReference type="EMBL" id="OGY16799.1"/>
    </source>
</evidence>
<evidence type="ECO:0000256" key="2">
    <source>
        <dbReference type="ARBA" id="ARBA00022692"/>
    </source>
</evidence>
<feature type="transmembrane region" description="Helical" evidence="5">
    <location>
        <begin position="161"/>
        <end position="177"/>
    </location>
</feature>
<dbReference type="Pfam" id="PF01040">
    <property type="entry name" value="UbiA"/>
    <property type="match status" value="1"/>
</dbReference>
<evidence type="ECO:0008006" key="8">
    <source>
        <dbReference type="Google" id="ProtNLM"/>
    </source>
</evidence>
<proteinExistence type="predicted"/>
<comment type="subcellular location">
    <subcellularLocation>
        <location evidence="1">Membrane</location>
        <topology evidence="1">Multi-pass membrane protein</topology>
    </subcellularLocation>
</comment>
<dbReference type="CDD" id="cd13963">
    <property type="entry name" value="PT_UbiA_2"/>
    <property type="match status" value="1"/>
</dbReference>
<dbReference type="InterPro" id="IPR000537">
    <property type="entry name" value="UbiA_prenyltransferase"/>
</dbReference>
<dbReference type="GO" id="GO:0016765">
    <property type="term" value="F:transferase activity, transferring alkyl or aryl (other than methyl) groups"/>
    <property type="evidence" value="ECO:0007669"/>
    <property type="project" value="InterPro"/>
</dbReference>
<feature type="transmembrane region" description="Helical" evidence="5">
    <location>
        <begin position="109"/>
        <end position="128"/>
    </location>
</feature>
<accession>A0A1G1VN23</accession>
<keyword evidence="4 5" id="KW-0472">Membrane</keyword>
<sequence>MAQLLYFIFETARPRQWVKNFSLFAALIFSGKLFFLDSFLRVVGAFFIFCLLTSSVYLFNDVVDAPLDRQHPLKKQRPVASGKLPMSLVLFIAIAGYFLSLWFAQSHSFFFFLACLSYLVLQLFYSLWLKHIPILDLLVLATGFIIRVYSGALVINAHMNVWFLLAVVSLALFLAVGKRQSERTLLVGQGGGLFKQRATLVGYSPRLLDVYTSMFANATWITYALFTFLHQQPVFTRPKVVGFLAELPHTLATQKWLMVSVPVVVYGVMRYLQLIYEKNEGESPDKVLLSDKPLLLAVVFWFVLVTTIVYGIG</sequence>
<feature type="transmembrane region" description="Helical" evidence="5">
    <location>
        <begin position="294"/>
        <end position="312"/>
    </location>
</feature>
<organism evidence="6 7">
    <name type="scientific">Candidatus Chisholmbacteria bacterium RIFCSPHIGHO2_01_FULL_49_18</name>
    <dbReference type="NCBI Taxonomy" id="1797590"/>
    <lineage>
        <taxon>Bacteria</taxon>
        <taxon>Candidatus Chisholmiibacteriota</taxon>
    </lineage>
</organism>
<comment type="caution">
    <text evidence="6">The sequence shown here is derived from an EMBL/GenBank/DDBJ whole genome shotgun (WGS) entry which is preliminary data.</text>
</comment>
<evidence type="ECO:0000256" key="4">
    <source>
        <dbReference type="ARBA" id="ARBA00023136"/>
    </source>
</evidence>
<feature type="transmembrane region" description="Helical" evidence="5">
    <location>
        <begin position="42"/>
        <end position="63"/>
    </location>
</feature>
<dbReference type="InterPro" id="IPR044878">
    <property type="entry name" value="UbiA_sf"/>
</dbReference>
<keyword evidence="2 5" id="KW-0812">Transmembrane</keyword>
<protein>
    <recommendedName>
        <fullName evidence="8">Phosphoribose diphosphate--decaprenyl-phosphate phosphoribosyltransferase</fullName>
    </recommendedName>
</protein>
<dbReference type="EMBL" id="MHCI01000009">
    <property type="protein sequence ID" value="OGY16799.1"/>
    <property type="molecule type" value="Genomic_DNA"/>
</dbReference>
<dbReference type="AlphaFoldDB" id="A0A1G1VN23"/>
<keyword evidence="3 5" id="KW-1133">Transmembrane helix</keyword>
<dbReference type="Proteomes" id="UP000179069">
    <property type="component" value="Unassembled WGS sequence"/>
</dbReference>
<feature type="transmembrane region" description="Helical" evidence="5">
    <location>
        <begin position="84"/>
        <end position="103"/>
    </location>
</feature>
<evidence type="ECO:0000256" key="1">
    <source>
        <dbReference type="ARBA" id="ARBA00004141"/>
    </source>
</evidence>
<gene>
    <name evidence="6" type="ORF">A2785_03460</name>
</gene>
<dbReference type="GO" id="GO:0016020">
    <property type="term" value="C:membrane"/>
    <property type="evidence" value="ECO:0007669"/>
    <property type="project" value="UniProtKB-SubCell"/>
</dbReference>
<name>A0A1G1VN23_9BACT</name>
<evidence type="ECO:0000256" key="5">
    <source>
        <dbReference type="SAM" id="Phobius"/>
    </source>
</evidence>
<evidence type="ECO:0000256" key="3">
    <source>
        <dbReference type="ARBA" id="ARBA00022989"/>
    </source>
</evidence>
<evidence type="ECO:0000313" key="7">
    <source>
        <dbReference type="Proteomes" id="UP000179069"/>
    </source>
</evidence>